<dbReference type="PANTHER" id="PTHR42852">
    <property type="entry name" value="THIOL:DISULFIDE INTERCHANGE PROTEIN DSBE"/>
    <property type="match status" value="1"/>
</dbReference>
<dbReference type="RefSeq" id="WP_091839099.1">
    <property type="nucleotide sequence ID" value="NZ_FOAN01000007.1"/>
</dbReference>
<keyword evidence="4" id="KW-1185">Reference proteome</keyword>
<protein>
    <submittedName>
        <fullName evidence="3">Thiol-disulfide isomerase or thioredoxin</fullName>
    </submittedName>
</protein>
<dbReference type="InterPro" id="IPR013766">
    <property type="entry name" value="Thioredoxin_domain"/>
</dbReference>
<feature type="domain" description="Thioredoxin" evidence="2">
    <location>
        <begin position="42"/>
        <end position="165"/>
    </location>
</feature>
<dbReference type="STRING" id="1036779.SAMN04515666_107218"/>
<organism evidence="3 4">
    <name type="scientific">Bosea lupini</name>
    <dbReference type="NCBI Taxonomy" id="1036779"/>
    <lineage>
        <taxon>Bacteria</taxon>
        <taxon>Pseudomonadati</taxon>
        <taxon>Pseudomonadota</taxon>
        <taxon>Alphaproteobacteria</taxon>
        <taxon>Hyphomicrobiales</taxon>
        <taxon>Boseaceae</taxon>
        <taxon>Bosea</taxon>
    </lineage>
</organism>
<sequence length="192" mass="21011">MPSCSLTRRFALQASLGLLAAPVLGQAQLPQFRTARYQFIELDPVEIMTPLSLQGLDGKPATARPVPGKVNLIYLWATWCPVCRITLPRFERQLADFRARGVEIVSISTDERDLAHVAEYLKRLGVRRLPVFYDRGGKVVAAPGTGQLLSNAEGLPVIYVTDRRGGVRGYMLGDADWASPAALALLDHVGTL</sequence>
<dbReference type="Gene3D" id="3.40.30.10">
    <property type="entry name" value="Glutaredoxin"/>
    <property type="match status" value="1"/>
</dbReference>
<dbReference type="OrthoDB" id="9799347at2"/>
<dbReference type="InterPro" id="IPR000866">
    <property type="entry name" value="AhpC/TSA"/>
</dbReference>
<dbReference type="SUPFAM" id="SSF52833">
    <property type="entry name" value="Thioredoxin-like"/>
    <property type="match status" value="1"/>
</dbReference>
<feature type="signal peptide" evidence="1">
    <location>
        <begin position="1"/>
        <end position="20"/>
    </location>
</feature>
<dbReference type="GO" id="GO:0016853">
    <property type="term" value="F:isomerase activity"/>
    <property type="evidence" value="ECO:0007669"/>
    <property type="project" value="UniProtKB-KW"/>
</dbReference>
<keyword evidence="3" id="KW-0413">Isomerase</keyword>
<evidence type="ECO:0000313" key="4">
    <source>
        <dbReference type="Proteomes" id="UP000199664"/>
    </source>
</evidence>
<name>A0A1H7VRG0_9HYPH</name>
<keyword evidence="1" id="KW-0732">Signal</keyword>
<dbReference type="EMBL" id="FOAN01000007">
    <property type="protein sequence ID" value="SEM11644.1"/>
    <property type="molecule type" value="Genomic_DNA"/>
</dbReference>
<dbReference type="GO" id="GO:0016209">
    <property type="term" value="F:antioxidant activity"/>
    <property type="evidence" value="ECO:0007669"/>
    <property type="project" value="InterPro"/>
</dbReference>
<dbReference type="Pfam" id="PF00578">
    <property type="entry name" value="AhpC-TSA"/>
    <property type="match status" value="1"/>
</dbReference>
<dbReference type="InterPro" id="IPR036249">
    <property type="entry name" value="Thioredoxin-like_sf"/>
</dbReference>
<dbReference type="GO" id="GO:0016491">
    <property type="term" value="F:oxidoreductase activity"/>
    <property type="evidence" value="ECO:0007669"/>
    <property type="project" value="InterPro"/>
</dbReference>
<dbReference type="Proteomes" id="UP000199664">
    <property type="component" value="Unassembled WGS sequence"/>
</dbReference>
<reference evidence="4" key="1">
    <citation type="submission" date="2016-10" db="EMBL/GenBank/DDBJ databases">
        <authorList>
            <person name="Varghese N."/>
            <person name="Submissions S."/>
        </authorList>
    </citation>
    <scope>NUCLEOTIDE SEQUENCE [LARGE SCALE GENOMIC DNA]</scope>
    <source>
        <strain evidence="4">LMG 26383,CCUG 61248,R- 45681</strain>
    </source>
</reference>
<gene>
    <name evidence="3" type="ORF">SAMN04515666_107218</name>
</gene>
<evidence type="ECO:0000256" key="1">
    <source>
        <dbReference type="SAM" id="SignalP"/>
    </source>
</evidence>
<proteinExistence type="predicted"/>
<dbReference type="CDD" id="cd02966">
    <property type="entry name" value="TlpA_like_family"/>
    <property type="match status" value="1"/>
</dbReference>
<dbReference type="PROSITE" id="PS51352">
    <property type="entry name" value="THIOREDOXIN_2"/>
    <property type="match status" value="1"/>
</dbReference>
<accession>A0A1H7VRG0</accession>
<feature type="chain" id="PRO_5011674567" evidence="1">
    <location>
        <begin position="21"/>
        <end position="192"/>
    </location>
</feature>
<dbReference type="AlphaFoldDB" id="A0A1H7VRG0"/>
<evidence type="ECO:0000313" key="3">
    <source>
        <dbReference type="EMBL" id="SEM11644.1"/>
    </source>
</evidence>
<dbReference type="PANTHER" id="PTHR42852:SF13">
    <property type="entry name" value="PROTEIN DIPZ"/>
    <property type="match status" value="1"/>
</dbReference>
<evidence type="ECO:0000259" key="2">
    <source>
        <dbReference type="PROSITE" id="PS51352"/>
    </source>
</evidence>
<dbReference type="InterPro" id="IPR050553">
    <property type="entry name" value="Thioredoxin_ResA/DsbE_sf"/>
</dbReference>